<dbReference type="OrthoDB" id="3364132at2759"/>
<proteinExistence type="predicted"/>
<dbReference type="AlphaFoldDB" id="A0A5N6KH97"/>
<evidence type="ECO:0000259" key="2">
    <source>
        <dbReference type="Pfam" id="PF25534"/>
    </source>
</evidence>
<feature type="domain" description="DUF7918" evidence="2">
    <location>
        <begin position="332"/>
        <end position="559"/>
    </location>
</feature>
<dbReference type="PANTHER" id="PTHR36223">
    <property type="entry name" value="BETA-LACTAMASE-TYPE TRANSPEPTIDASE FOLD DOMAIN CONTAINING PROTEIN"/>
    <property type="match status" value="1"/>
</dbReference>
<evidence type="ECO:0000256" key="1">
    <source>
        <dbReference type="SAM" id="MobiDB-lite"/>
    </source>
</evidence>
<dbReference type="Pfam" id="PF25534">
    <property type="entry name" value="DUF7918"/>
    <property type="match status" value="1"/>
</dbReference>
<keyword evidence="4" id="KW-1185">Reference proteome</keyword>
<dbReference type="PANTHER" id="PTHR36223:SF1">
    <property type="entry name" value="TRANSCRIPTION ELONGATION FACTOR EAF N-TERMINAL DOMAIN-CONTAINING PROTEIN"/>
    <property type="match status" value="1"/>
</dbReference>
<name>A0A5N6KH97_MONLA</name>
<evidence type="ECO:0000313" key="4">
    <source>
        <dbReference type="Proteomes" id="UP000326757"/>
    </source>
</evidence>
<accession>A0A5N6KH97</accession>
<dbReference type="Proteomes" id="UP000326757">
    <property type="component" value="Unassembled WGS sequence"/>
</dbReference>
<dbReference type="EMBL" id="VIGI01000002">
    <property type="protein sequence ID" value="KAB8303146.1"/>
    <property type="molecule type" value="Genomic_DNA"/>
</dbReference>
<dbReference type="InterPro" id="IPR057678">
    <property type="entry name" value="DUF7918"/>
</dbReference>
<gene>
    <name evidence="3" type="ORF">EYC80_004595</name>
</gene>
<feature type="region of interest" description="Disordered" evidence="1">
    <location>
        <begin position="575"/>
        <end position="599"/>
    </location>
</feature>
<reference evidence="3 4" key="1">
    <citation type="submission" date="2019-06" db="EMBL/GenBank/DDBJ databases">
        <title>Genome Sequence of the Brown Rot Fungal Pathogen Monilinia laxa.</title>
        <authorList>
            <person name="De Miccolis Angelini R.M."/>
            <person name="Landi L."/>
            <person name="Abate D."/>
            <person name="Pollastro S."/>
            <person name="Romanazzi G."/>
            <person name="Faretra F."/>
        </authorList>
    </citation>
    <scope>NUCLEOTIDE SEQUENCE [LARGE SCALE GENOMIC DNA]</scope>
    <source>
        <strain evidence="3 4">Mlax316</strain>
    </source>
</reference>
<organism evidence="3 4">
    <name type="scientific">Monilinia laxa</name>
    <name type="common">Brown rot fungus</name>
    <name type="synonym">Sclerotinia laxa</name>
    <dbReference type="NCBI Taxonomy" id="61186"/>
    <lineage>
        <taxon>Eukaryota</taxon>
        <taxon>Fungi</taxon>
        <taxon>Dikarya</taxon>
        <taxon>Ascomycota</taxon>
        <taxon>Pezizomycotina</taxon>
        <taxon>Leotiomycetes</taxon>
        <taxon>Helotiales</taxon>
        <taxon>Sclerotiniaceae</taxon>
        <taxon>Monilinia</taxon>
    </lineage>
</organism>
<evidence type="ECO:0000313" key="3">
    <source>
        <dbReference type="EMBL" id="KAB8303146.1"/>
    </source>
</evidence>
<sequence length="844" mass="94492">MAYTFASPCRSVCHGLTDFHFDDEQSNATADQGSEYDADVKAAGVEYDEPHCKATRSIASPTQVTIPPVITWQTVNTTSLGATRVEIAEAHIFAQANIIDSGHWHAVRTSQIEPRQSTHPRLGGWAHVNISPTRTLQINITDTKPSTVEDTQAGIVGGNECLIPNGLQANNSQATIGGPDKPSCRYLKMSNNLPLRLKKIVRCSMKIGFDMPQLKATFRKYKKEYTSAATIEQVNCIRYRILHLGAVNKDKENSEMADIESEWDSLWERRRWLKREMLRIKGLYTSARCRRQERIRRQGHNLTISQSSYLPKVPANNTSQERMAILPGVPYIRVRVLTGGLQSVEYDDPVDAQDGIMKDIPQNKISVYIESKTNQKFGFEYWIDSKKKSMVINDPDTCFGFYATIDGRGTSSVVVCNEDGFKPQRWTHHLSGERLRTEGDLRVRSFMFTDFNPRDDFKYAPLKVVSQLGELVVHVWRVRKCSTVPPPTAAVPAREVDAHESQVKGMAVSHTTEFGVPQTSLDREIFYKLEYIDPINKPLAEFHFKYRSREILEQIMIPPPASYRISTQNLDLASRKNNPLPRALTPPPPPEKGPSATGRDIIRISKSLTSREHNDATEMAIPRASTMNSVITGRSFNKVTGAFSSSPAPLKVFVQIAPPATTGSMITSIPTITCREAKDPVTLAFGSISQVAPSSFSKAETAMTVETLAKEIFRPDVKTLAIIGLRAAPETTATPTIPVVRAAPENTATSFTHVLHHDIHKNISSLRNIAKRISVVDVVEVQDQLSQVENEIRVEIKEQAKPEDISKRERVVEEEDDLEFVLERPVKRRHIFTEADEIIDLTAN</sequence>
<comment type="caution">
    <text evidence="3">The sequence shown here is derived from an EMBL/GenBank/DDBJ whole genome shotgun (WGS) entry which is preliminary data.</text>
</comment>
<protein>
    <recommendedName>
        <fullName evidence="2">DUF7918 domain-containing protein</fullName>
    </recommendedName>
</protein>